<dbReference type="GO" id="GO:0016787">
    <property type="term" value="F:hydrolase activity"/>
    <property type="evidence" value="ECO:0007669"/>
    <property type="project" value="UniProtKB-KW"/>
</dbReference>
<dbReference type="Proteomes" id="UP001597042">
    <property type="component" value="Unassembled WGS sequence"/>
</dbReference>
<dbReference type="Gene3D" id="1.50.10.10">
    <property type="match status" value="1"/>
</dbReference>
<evidence type="ECO:0000313" key="2">
    <source>
        <dbReference type="EMBL" id="MFD0780928.1"/>
    </source>
</evidence>
<feature type="domain" description="GH15-like" evidence="1">
    <location>
        <begin position="12"/>
        <end position="286"/>
    </location>
</feature>
<dbReference type="InterPro" id="IPR012341">
    <property type="entry name" value="6hp_glycosidase-like_sf"/>
</dbReference>
<dbReference type="RefSeq" id="WP_378752190.1">
    <property type="nucleotide sequence ID" value="NZ_JBHSSV010000008.1"/>
</dbReference>
<accession>A0ABW2ZR54</accession>
<evidence type="ECO:0000259" key="1">
    <source>
        <dbReference type="Pfam" id="PF00723"/>
    </source>
</evidence>
<proteinExistence type="predicted"/>
<reference evidence="3" key="1">
    <citation type="journal article" date="2019" name="Int. J. Syst. Evol. Microbiol.">
        <title>The Global Catalogue of Microorganisms (GCM) 10K type strain sequencing project: providing services to taxonomists for standard genome sequencing and annotation.</title>
        <authorList>
            <consortium name="The Broad Institute Genomics Platform"/>
            <consortium name="The Broad Institute Genome Sequencing Center for Infectious Disease"/>
            <person name="Wu L."/>
            <person name="Ma J."/>
        </authorList>
    </citation>
    <scope>NUCLEOTIDE SEQUENCE [LARGE SCALE GENOMIC DNA]</scope>
    <source>
        <strain evidence="3">CCUG 50754</strain>
    </source>
</reference>
<sequence length="381" mass="41981">MAATPRTDLRNVLDTSRALITTLQEPNGAYPASPSFSAYRGYCWLRDGAFIADGVSAVGAIDSATAFFDWCQRVIVRYEDRIGEIVAAAAAGDPLADEAMLPARFTFSGELGHDEWWDFQLDGYGTWLWAADAHARRHGLDPRRWRRGAELTVDYLLSSWQRPCFDWWEEHDEHVHISTLGCVAAGLRAAADGSLIGLDRASDARATADAVVDEILTRGVSDGHLVKWVGAKTVDASLSAVIAPLGVFASDSHITERTLAAVERELCVQDGVHRFRADTFYGGGRWPLLSCFLGLAHAARGDRERARQLLDWAVSTVSEEGTLPEQVDGHLLFPDRRAEWVERWGDVANPLLWSHAMVLRLAAQLDEFEHTPDVTEGQASA</sequence>
<dbReference type="SUPFAM" id="SSF48208">
    <property type="entry name" value="Six-hairpin glycosidases"/>
    <property type="match status" value="1"/>
</dbReference>
<dbReference type="InterPro" id="IPR008928">
    <property type="entry name" value="6-hairpin_glycosidase_sf"/>
</dbReference>
<keyword evidence="3" id="KW-1185">Reference proteome</keyword>
<keyword evidence="2" id="KW-0378">Hydrolase</keyword>
<dbReference type="Pfam" id="PF00723">
    <property type="entry name" value="Glyco_hydro_15"/>
    <property type="match status" value="1"/>
</dbReference>
<comment type="caution">
    <text evidence="2">The sequence shown here is derived from an EMBL/GenBank/DDBJ whole genome shotgun (WGS) entry which is preliminary data.</text>
</comment>
<dbReference type="InterPro" id="IPR011613">
    <property type="entry name" value="GH15-like"/>
</dbReference>
<protein>
    <submittedName>
        <fullName evidence="2">Glycoside hydrolase family 15 protein</fullName>
    </submittedName>
</protein>
<dbReference type="PANTHER" id="PTHR31616:SF0">
    <property type="entry name" value="GLUCAN 1,4-ALPHA-GLUCOSIDASE"/>
    <property type="match status" value="1"/>
</dbReference>
<organism evidence="2 3">
    <name type="scientific">Microbacterium koreense</name>
    <dbReference type="NCBI Taxonomy" id="323761"/>
    <lineage>
        <taxon>Bacteria</taxon>
        <taxon>Bacillati</taxon>
        <taxon>Actinomycetota</taxon>
        <taxon>Actinomycetes</taxon>
        <taxon>Micrococcales</taxon>
        <taxon>Microbacteriaceae</taxon>
        <taxon>Microbacterium</taxon>
    </lineage>
</organism>
<gene>
    <name evidence="2" type="ORF">ACFQZV_06400</name>
</gene>
<dbReference type="PANTHER" id="PTHR31616">
    <property type="entry name" value="TREHALASE"/>
    <property type="match status" value="1"/>
</dbReference>
<dbReference type="EMBL" id="JBHTIM010000001">
    <property type="protein sequence ID" value="MFD0780928.1"/>
    <property type="molecule type" value="Genomic_DNA"/>
</dbReference>
<name>A0ABW2ZR54_9MICO</name>
<evidence type="ECO:0000313" key="3">
    <source>
        <dbReference type="Proteomes" id="UP001597042"/>
    </source>
</evidence>